<evidence type="ECO:0000256" key="1">
    <source>
        <dbReference type="SAM" id="MobiDB-lite"/>
    </source>
</evidence>
<sequence length="196" mass="20846">MKTDINVITTPTSAKLIIAPVEVPPLSEWLVAEEELLKTGLLGAGISCGKELEGTTGDSVDECDDLGGDLPFSARMLSSEEGGSLCFLGEVDDEPLEDSDVGEFSGSGDDLVSDEGPEEEEATSEEELDSLELSGGALEELEEDDDDESEFPGREDELEFEDCGDGGDDELDSPEGERNELVSDEGEDESLELSLT</sequence>
<accession>A0A835PHK4</accession>
<protein>
    <submittedName>
        <fullName evidence="2">Uncharacterized protein</fullName>
    </submittedName>
</protein>
<reference evidence="2 3" key="1">
    <citation type="journal article" date="2020" name="Nat. Food">
        <title>A phased Vanilla planifolia genome enables genetic improvement of flavour and production.</title>
        <authorList>
            <person name="Hasing T."/>
            <person name="Tang H."/>
            <person name="Brym M."/>
            <person name="Khazi F."/>
            <person name="Huang T."/>
            <person name="Chambers A.H."/>
        </authorList>
    </citation>
    <scope>NUCLEOTIDE SEQUENCE [LARGE SCALE GENOMIC DNA]</scope>
    <source>
        <tissue evidence="2">Leaf</tissue>
    </source>
</reference>
<feature type="compositionally biased region" description="Acidic residues" evidence="1">
    <location>
        <begin position="139"/>
        <end position="174"/>
    </location>
</feature>
<dbReference type="AlphaFoldDB" id="A0A835PHK4"/>
<evidence type="ECO:0000313" key="3">
    <source>
        <dbReference type="Proteomes" id="UP000639772"/>
    </source>
</evidence>
<comment type="caution">
    <text evidence="2">The sequence shown here is derived from an EMBL/GenBank/DDBJ whole genome shotgun (WGS) entry which is preliminary data.</text>
</comment>
<name>A0A835PHK4_VANPL</name>
<feature type="compositionally biased region" description="Acidic residues" evidence="1">
    <location>
        <begin position="111"/>
        <end position="130"/>
    </location>
</feature>
<evidence type="ECO:0000313" key="2">
    <source>
        <dbReference type="EMBL" id="KAG0451563.1"/>
    </source>
</evidence>
<proteinExistence type="predicted"/>
<feature type="compositionally biased region" description="Acidic residues" evidence="1">
    <location>
        <begin position="90"/>
        <end position="101"/>
    </location>
</feature>
<dbReference type="Proteomes" id="UP000639772">
    <property type="component" value="Unassembled WGS sequence"/>
</dbReference>
<feature type="region of interest" description="Disordered" evidence="1">
    <location>
        <begin position="90"/>
        <end position="196"/>
    </location>
</feature>
<dbReference type="EMBL" id="JADCNM010000054">
    <property type="protein sequence ID" value="KAG0451563.1"/>
    <property type="molecule type" value="Genomic_DNA"/>
</dbReference>
<feature type="compositionally biased region" description="Acidic residues" evidence="1">
    <location>
        <begin position="182"/>
        <end position="196"/>
    </location>
</feature>
<gene>
    <name evidence="2" type="ORF">HPP92_026174</name>
</gene>
<organism evidence="2 3">
    <name type="scientific">Vanilla planifolia</name>
    <name type="common">Vanilla</name>
    <dbReference type="NCBI Taxonomy" id="51239"/>
    <lineage>
        <taxon>Eukaryota</taxon>
        <taxon>Viridiplantae</taxon>
        <taxon>Streptophyta</taxon>
        <taxon>Embryophyta</taxon>
        <taxon>Tracheophyta</taxon>
        <taxon>Spermatophyta</taxon>
        <taxon>Magnoliopsida</taxon>
        <taxon>Liliopsida</taxon>
        <taxon>Asparagales</taxon>
        <taxon>Orchidaceae</taxon>
        <taxon>Vanilloideae</taxon>
        <taxon>Vanilleae</taxon>
        <taxon>Vanilla</taxon>
    </lineage>
</organism>